<dbReference type="PANTHER" id="PTHR31736:SF8">
    <property type="entry name" value="PUTATIVE (AFU_ORTHOLOGUE AFUA_7G06410)-RELATED"/>
    <property type="match status" value="1"/>
</dbReference>
<dbReference type="Pfam" id="PF00295">
    <property type="entry name" value="Glyco_hydro_28"/>
    <property type="match status" value="1"/>
</dbReference>
<dbReference type="PANTHER" id="PTHR31736">
    <property type="match status" value="1"/>
</dbReference>
<evidence type="ECO:0000256" key="12">
    <source>
        <dbReference type="ARBA" id="ARBA00023316"/>
    </source>
</evidence>
<dbReference type="GO" id="GO:0005975">
    <property type="term" value="P:carbohydrate metabolic process"/>
    <property type="evidence" value="ECO:0007669"/>
    <property type="project" value="InterPro"/>
</dbReference>
<evidence type="ECO:0000256" key="10">
    <source>
        <dbReference type="ARBA" id="ARBA00023180"/>
    </source>
</evidence>
<dbReference type="OrthoDB" id="187139at2759"/>
<dbReference type="Pfam" id="PF00083">
    <property type="entry name" value="Sugar_tr"/>
    <property type="match status" value="1"/>
</dbReference>
<feature type="transmembrane region" description="Helical" evidence="14">
    <location>
        <begin position="495"/>
        <end position="512"/>
    </location>
</feature>
<feature type="transmembrane region" description="Helical" evidence="14">
    <location>
        <begin position="450"/>
        <end position="483"/>
    </location>
</feature>
<comment type="similarity">
    <text evidence="3 13">Belongs to the glycosyl hydrolase 28 family.</text>
</comment>
<name>A0A3D8Q389_9HELO</name>
<feature type="chain" id="PRO_5017710992" description="Glycoside hydrolase family 28 protein" evidence="15">
    <location>
        <begin position="25"/>
        <end position="659"/>
    </location>
</feature>
<dbReference type="GO" id="GO:0022857">
    <property type="term" value="F:transmembrane transporter activity"/>
    <property type="evidence" value="ECO:0007669"/>
    <property type="project" value="InterPro"/>
</dbReference>
<dbReference type="Proteomes" id="UP000256645">
    <property type="component" value="Unassembled WGS sequence"/>
</dbReference>
<keyword evidence="10" id="KW-0325">Glycoprotein</keyword>
<evidence type="ECO:0000313" key="16">
    <source>
        <dbReference type="EMBL" id="RDW56376.1"/>
    </source>
</evidence>
<evidence type="ECO:0000256" key="15">
    <source>
        <dbReference type="SAM" id="SignalP"/>
    </source>
</evidence>
<dbReference type="AlphaFoldDB" id="A0A3D8Q389"/>
<dbReference type="Gene3D" id="1.20.1250.20">
    <property type="entry name" value="MFS general substrate transporter like domains"/>
    <property type="match status" value="1"/>
</dbReference>
<dbReference type="InterPro" id="IPR036259">
    <property type="entry name" value="MFS_trans_sf"/>
</dbReference>
<evidence type="ECO:0000256" key="11">
    <source>
        <dbReference type="ARBA" id="ARBA00023295"/>
    </source>
</evidence>
<keyword evidence="5 14" id="KW-0812">Transmembrane</keyword>
<evidence type="ECO:0000256" key="5">
    <source>
        <dbReference type="ARBA" id="ARBA00022692"/>
    </source>
</evidence>
<keyword evidence="4" id="KW-0964">Secreted</keyword>
<reference evidence="16 17" key="1">
    <citation type="journal article" date="2018" name="IMA Fungus">
        <title>IMA Genome-F 9: Draft genome sequence of Annulohypoxylon stygium, Aspergillus mulundensis, Berkeleyomyces basicola (syn. Thielaviopsis basicola), Ceratocystis smalleyi, two Cercospora beticola strains, Coleophoma cylindrospora, Fusarium fracticaudum, Phialophora cf. hyalina, and Morchella septimelata.</title>
        <authorList>
            <person name="Wingfield B.D."/>
            <person name="Bills G.F."/>
            <person name="Dong Y."/>
            <person name="Huang W."/>
            <person name="Nel W.J."/>
            <person name="Swalarsk-Parry B.S."/>
            <person name="Vaghefi N."/>
            <person name="Wilken P.M."/>
            <person name="An Z."/>
            <person name="de Beer Z.W."/>
            <person name="De Vos L."/>
            <person name="Chen L."/>
            <person name="Duong T.A."/>
            <person name="Gao Y."/>
            <person name="Hammerbacher A."/>
            <person name="Kikkert J.R."/>
            <person name="Li Y."/>
            <person name="Li H."/>
            <person name="Li K."/>
            <person name="Li Q."/>
            <person name="Liu X."/>
            <person name="Ma X."/>
            <person name="Naidoo K."/>
            <person name="Pethybridge S.J."/>
            <person name="Sun J."/>
            <person name="Steenkamp E.T."/>
            <person name="van der Nest M.A."/>
            <person name="van Wyk S."/>
            <person name="Wingfield M.J."/>
            <person name="Xiong C."/>
            <person name="Yue Q."/>
            <person name="Zhang X."/>
        </authorList>
    </citation>
    <scope>NUCLEOTIDE SEQUENCE [LARGE SCALE GENOMIC DNA]</scope>
    <source>
        <strain evidence="16 17">BP6252</strain>
    </source>
</reference>
<dbReference type="GO" id="GO:0004650">
    <property type="term" value="F:polygalacturonase activity"/>
    <property type="evidence" value="ECO:0007669"/>
    <property type="project" value="InterPro"/>
</dbReference>
<keyword evidence="17" id="KW-1185">Reference proteome</keyword>
<dbReference type="SUPFAM" id="SSF103473">
    <property type="entry name" value="MFS general substrate transporter"/>
    <property type="match status" value="1"/>
</dbReference>
<evidence type="ECO:0000256" key="6">
    <source>
        <dbReference type="ARBA" id="ARBA00022729"/>
    </source>
</evidence>
<organism evidence="16 17">
    <name type="scientific">Coleophoma cylindrospora</name>
    <dbReference type="NCBI Taxonomy" id="1849047"/>
    <lineage>
        <taxon>Eukaryota</taxon>
        <taxon>Fungi</taxon>
        <taxon>Dikarya</taxon>
        <taxon>Ascomycota</taxon>
        <taxon>Pezizomycotina</taxon>
        <taxon>Leotiomycetes</taxon>
        <taxon>Helotiales</taxon>
        <taxon>Dermateaceae</taxon>
        <taxon>Coleophoma</taxon>
    </lineage>
</organism>
<dbReference type="InterPro" id="IPR000743">
    <property type="entry name" value="Glyco_hydro_28"/>
</dbReference>
<evidence type="ECO:0000256" key="8">
    <source>
        <dbReference type="ARBA" id="ARBA00022989"/>
    </source>
</evidence>
<evidence type="ECO:0008006" key="18">
    <source>
        <dbReference type="Google" id="ProtNLM"/>
    </source>
</evidence>
<feature type="signal peptide" evidence="15">
    <location>
        <begin position="1"/>
        <end position="24"/>
    </location>
</feature>
<gene>
    <name evidence="16" type="ORF">BP6252_14171</name>
</gene>
<dbReference type="SUPFAM" id="SSF51126">
    <property type="entry name" value="Pectin lyase-like"/>
    <property type="match status" value="1"/>
</dbReference>
<evidence type="ECO:0000313" key="17">
    <source>
        <dbReference type="Proteomes" id="UP000256645"/>
    </source>
</evidence>
<dbReference type="Gene3D" id="2.160.20.10">
    <property type="entry name" value="Single-stranded right-handed beta-helix, Pectin lyase-like"/>
    <property type="match status" value="1"/>
</dbReference>
<dbReference type="EMBL" id="PDLM01000054">
    <property type="protein sequence ID" value="RDW56376.1"/>
    <property type="molecule type" value="Genomic_DNA"/>
</dbReference>
<evidence type="ECO:0000256" key="14">
    <source>
        <dbReference type="SAM" id="Phobius"/>
    </source>
</evidence>
<evidence type="ECO:0000256" key="4">
    <source>
        <dbReference type="ARBA" id="ARBA00022525"/>
    </source>
</evidence>
<evidence type="ECO:0000256" key="1">
    <source>
        <dbReference type="ARBA" id="ARBA00004370"/>
    </source>
</evidence>
<evidence type="ECO:0000256" key="2">
    <source>
        <dbReference type="ARBA" id="ARBA00004613"/>
    </source>
</evidence>
<keyword evidence="6 15" id="KW-0732">Signal</keyword>
<dbReference type="InterPro" id="IPR012334">
    <property type="entry name" value="Pectin_lyas_fold"/>
</dbReference>
<evidence type="ECO:0000256" key="3">
    <source>
        <dbReference type="ARBA" id="ARBA00008834"/>
    </source>
</evidence>
<dbReference type="STRING" id="1849047.A0A3D8Q389"/>
<keyword evidence="12" id="KW-0961">Cell wall biogenesis/degradation</keyword>
<proteinExistence type="inferred from homology"/>
<evidence type="ECO:0000256" key="9">
    <source>
        <dbReference type="ARBA" id="ARBA00023136"/>
    </source>
</evidence>
<comment type="caution">
    <text evidence="16">The sequence shown here is derived from an EMBL/GenBank/DDBJ whole genome shotgun (WGS) entry which is preliminary data.</text>
</comment>
<keyword evidence="11 13" id="KW-0326">Glycosidase</keyword>
<comment type="subcellular location">
    <subcellularLocation>
        <location evidence="1">Membrane</location>
    </subcellularLocation>
    <subcellularLocation>
        <location evidence="2">Secreted</location>
    </subcellularLocation>
</comment>
<evidence type="ECO:0000256" key="7">
    <source>
        <dbReference type="ARBA" id="ARBA00022801"/>
    </source>
</evidence>
<feature type="transmembrane region" description="Helical" evidence="14">
    <location>
        <begin position="524"/>
        <end position="549"/>
    </location>
</feature>
<dbReference type="GO" id="GO:0005576">
    <property type="term" value="C:extracellular region"/>
    <property type="evidence" value="ECO:0007669"/>
    <property type="project" value="UniProtKB-SubCell"/>
</dbReference>
<accession>A0A3D8Q389</accession>
<dbReference type="GO" id="GO:0016020">
    <property type="term" value="C:membrane"/>
    <property type="evidence" value="ECO:0007669"/>
    <property type="project" value="UniProtKB-SubCell"/>
</dbReference>
<keyword evidence="9 14" id="KW-0472">Membrane</keyword>
<protein>
    <recommendedName>
        <fullName evidence="18">Glycoside hydrolase family 28 protein</fullName>
    </recommendedName>
</protein>
<dbReference type="GO" id="GO:0071555">
    <property type="term" value="P:cell wall organization"/>
    <property type="evidence" value="ECO:0007669"/>
    <property type="project" value="UniProtKB-KW"/>
</dbReference>
<feature type="transmembrane region" description="Helical" evidence="14">
    <location>
        <begin position="561"/>
        <end position="580"/>
    </location>
</feature>
<keyword evidence="8 14" id="KW-1133">Transmembrane helix</keyword>
<keyword evidence="7 13" id="KW-0378">Hydrolase</keyword>
<dbReference type="InterPro" id="IPR011050">
    <property type="entry name" value="Pectin_lyase_fold/virulence"/>
</dbReference>
<dbReference type="InterPro" id="IPR005828">
    <property type="entry name" value="MFS_sugar_transport-like"/>
</dbReference>
<sequence>MHLLSIATLLVLLHSYTLFISVRAAKHVHHNGEFQTVILSTGEVIRKCVVTPSQNGSDDVPAILEAFQNCGQGGVVEFLNETYHIETVMNTTGLRNCRIELKGTLLWGTNISYWLANSLPMGYQNQSTAWLLGGENIAFHGYGYGTFDGNGQVWYDFVNGRSNYPRRPHQLTITGATDSSFEGLRFVQSQMWTMTVIHSQNVLLQDIYVSSRSTSGTSSVNTDGADTIYADNITFNRWTVRNGDDGISPKANSSNIFITNSVFYDGSGIALGSIGQYNGVFETIENVTADNITCINTLHAVYFKTFTGEQVGYPPNGGGGGLGHIKNVNLHNFKLQNVRNTAISVTQCTTFNGAAGDCNSSKFEIEDIQFQNVTGTLNGDPIAHFSCSGAMPYPNYDVNVDLALLEATQQLEAEQIQGSSWKELVVDPIERKKLIWACLGPCSQQICDIIFFYAYGVVFGISKPFTITLITNILQIFAVAASVLSANKLCRRTNLMISTALVFIAFIVIGGVGTQKVLNTGSSYIIVVFSYMVICAFNFGPGPLAYAVSREISVGVNQNKIISVVMASLYFFLSHAWLGLRGRDALIFSGTWVYFCVGETQGRTNHEISLFFSEGVPERKWRTHVFTHLQSDESRDEKATVEGNKGTAVNIEYRAGKQA</sequence>
<evidence type="ECO:0000256" key="13">
    <source>
        <dbReference type="RuleBase" id="RU361169"/>
    </source>
</evidence>